<dbReference type="Pfam" id="PF00963">
    <property type="entry name" value="Cohesin"/>
    <property type="match status" value="1"/>
</dbReference>
<feature type="domain" description="Cohesin" evidence="5">
    <location>
        <begin position="1265"/>
        <end position="1382"/>
    </location>
</feature>
<evidence type="ECO:0000313" key="7">
    <source>
        <dbReference type="EMBL" id="RTE08794.1"/>
    </source>
</evidence>
<evidence type="ECO:0000256" key="1">
    <source>
        <dbReference type="ARBA" id="ARBA00022801"/>
    </source>
</evidence>
<evidence type="ECO:0000259" key="5">
    <source>
        <dbReference type="Pfam" id="PF00963"/>
    </source>
</evidence>
<keyword evidence="3" id="KW-0624">Polysaccharide degradation</keyword>
<dbReference type="CDD" id="cd08547">
    <property type="entry name" value="Type_II_cohesin"/>
    <property type="match status" value="1"/>
</dbReference>
<dbReference type="PROSITE" id="PS00018">
    <property type="entry name" value="EF_HAND_1"/>
    <property type="match status" value="2"/>
</dbReference>
<evidence type="ECO:0000259" key="4">
    <source>
        <dbReference type="Pfam" id="PF00331"/>
    </source>
</evidence>
<dbReference type="Gene3D" id="1.10.1330.10">
    <property type="entry name" value="Dockerin domain"/>
    <property type="match status" value="1"/>
</dbReference>
<dbReference type="Gene3D" id="3.20.20.80">
    <property type="entry name" value="Glycosidases"/>
    <property type="match status" value="1"/>
</dbReference>
<accession>A0A430JCP8</accession>
<dbReference type="InterPro" id="IPR017853">
    <property type="entry name" value="GH"/>
</dbReference>
<dbReference type="SUPFAM" id="SSF49384">
    <property type="entry name" value="Carbohydrate-binding domain"/>
    <property type="match status" value="1"/>
</dbReference>
<keyword evidence="2" id="KW-0119">Carbohydrate metabolism</keyword>
<dbReference type="PANTHER" id="PTHR12631:SF10">
    <property type="entry name" value="BETA-XYLOSIDASE-LIKE PROTEIN-RELATED"/>
    <property type="match status" value="1"/>
</dbReference>
<dbReference type="GO" id="GO:0004553">
    <property type="term" value="F:hydrolase activity, hydrolyzing O-glycosyl compounds"/>
    <property type="evidence" value="ECO:0007669"/>
    <property type="project" value="InterPro"/>
</dbReference>
<dbReference type="InterPro" id="IPR002102">
    <property type="entry name" value="Cohesin_dom"/>
</dbReference>
<gene>
    <name evidence="7" type="ORF">EJQ19_14805</name>
</gene>
<dbReference type="InterPro" id="IPR033803">
    <property type="entry name" value="CBD-like_Golvesin-Xly"/>
</dbReference>
<sequence>MYRLRSGRWWSRPVLVGLMVLVLFISMLPLGMTSVLAAAGDELGAQEIGVIMDDQDPGVTYTGLLPLPSTQNFIQNASGAYKEKFTYFNVNKSAPQSMTFSPQVPEDGLYDFYVRKPGTTRWYNGNVPYTITHASGENVINNPSAGNGTEQWVKYGTFPFRSGQTYAVMAGGAGYQFFPPAAPGTNGSIAAAVDGIKLVKVAALPDQAGLDALKLGNDAVMTAAMNKWAVDLEKVKYQAEATISGSTTVGTNVYAQVLQLKPGNVSNPAIQVTALTPEDGTYLHVVDGKLLLKARNQTAASVVENVAMKLSVGESSAIIPIAVTILPSPVAQEEGDVYFTDTPTWYREYAPGIFNPNEGTIELKLRIDKPYKEFGNNWDFLFKLIPAQSGPGNTLIQAHIPPPTAKPSGANPVFEQPLTFFARNGVGSSGAYTTAKPEQVQYTIGQPFNLAFSWKMGAGGYAAIYMNGVQISASSPTNAAAILEKFMPYEFMVERGNPYNISEVKVSTKALSAAELEHTAESFTAGTDTALLANITYGQDIQTQKFVTPWHTASQYSVVKPAFRNEKQVFYAGEEAVYPVMTVNYGTSTKSYTVSIKATDPYGHVTFTESPTVQVAPGGVYHVVELPLPVLMNKVGFWYLETTVSTPGSDPIVYKSGISKVPADEGGAADGKYANYYGQHANYDYDMSAWTKIHASATRGWEGAMEFLWNVVEPTKGHFVWDKSDEYVEKAQEAGLDVLAVLGYPSDWASTRPSPQDIASGMNDLAYRAERWVPKDIQFSNGVPGTGEDWSNYVYQTMKRYAGKVKYWEVVNEVNFHPPATLAAFSGTKDEYMLMQKLAYEQAQRVKTEYKEATGHDLELYVTTSGFAAPTPAADRQLAVDMLNGDNPNYYDYYNIHGYAGTEGIQDVLTAYNAAKALHPNLQLWQSEMYPLQISQNPRRVYQTVWNYMDFLAAGTSKYFNMGTPADDMFVTRHSQSPTEVYQAMATLQHHLRKAETYIGAYSGIQNGNLLTVNHYLKRADNNYLSILASEEEMPLYVTIANSEQILSAEDAYGNPVHVEDFAGTKRLLKANSLFVVSQVPLQITKVSGDVNPAMIKNGDFELTTGDTAGGPSGLLVSYWNMGWQRGEYGTNAHVNLTAPYEGDKSLEFNSAGAPGNRTFMSQQFTVTVPGTYVLSAQIKKLEGTDVQPELNLWDGTSDHQLAPVTLTNQYAKYSFMYDVTAPKTLIVNVGILSGVGKVVFDQVSFDPAPPAQHQPMSHKLTGPASVSSGENFIVHYGLASVTDSVYALDTTLTFDPELLDFISAAPLKTGIAIVSTQANVPGQIRIIAASQGSTAAISSSGDVLALTFQAKPGGSGGGAAIQAVSVTSDGQGTETTLATDTYTVNVQFVDKTQLNTAITSAEAIYTSSVEGSGIGQYPATARAALQTAITAAKLVQSDGGANQSGVDAATATLLTAIVSFQEAVITRKPEDVNGDNRISVGDLGLVAAHYGQTAASPDWPSVEVCDVNQDGIIDLQDLIAIALKL</sequence>
<reference evidence="7 8" key="1">
    <citation type="submission" date="2018-12" db="EMBL/GenBank/DDBJ databases">
        <title>Bacillus ochoae sp. nov., Paenibacillus whitsoniae sp. nov., Paenibacillus spiritus sp. nov. Isolated from the Mars Exploration Rover during spacecraft assembly.</title>
        <authorList>
            <person name="Seuylemezian A."/>
            <person name="Vaishampayan P."/>
        </authorList>
    </citation>
    <scope>NUCLEOTIDE SEQUENCE [LARGE SCALE GENOMIC DNA]</scope>
    <source>
        <strain evidence="7 8">MER 54</strain>
    </source>
</reference>
<dbReference type="InterPro" id="IPR001000">
    <property type="entry name" value="GH10_dom"/>
</dbReference>
<dbReference type="Pfam" id="PF25275">
    <property type="entry name" value="Golvesin_C"/>
    <property type="match status" value="1"/>
</dbReference>
<dbReference type="SUPFAM" id="SSF63446">
    <property type="entry name" value="Type I dockerin domain"/>
    <property type="match status" value="1"/>
</dbReference>
<evidence type="ECO:0000259" key="6">
    <source>
        <dbReference type="Pfam" id="PF25275"/>
    </source>
</evidence>
<dbReference type="PANTHER" id="PTHR12631">
    <property type="entry name" value="ALPHA-L-IDURONIDASE"/>
    <property type="match status" value="1"/>
</dbReference>
<dbReference type="SUPFAM" id="SSF51445">
    <property type="entry name" value="(Trans)glycosidases"/>
    <property type="match status" value="1"/>
</dbReference>
<dbReference type="CDD" id="cd14254">
    <property type="entry name" value="Dockerin_II"/>
    <property type="match status" value="1"/>
</dbReference>
<dbReference type="GO" id="GO:0000272">
    <property type="term" value="P:polysaccharide catabolic process"/>
    <property type="evidence" value="ECO:0007669"/>
    <property type="project" value="UniProtKB-KW"/>
</dbReference>
<dbReference type="InterPro" id="IPR051923">
    <property type="entry name" value="Glycosyl_Hydrolase_39"/>
</dbReference>
<dbReference type="Gene3D" id="2.60.40.680">
    <property type="match status" value="1"/>
</dbReference>
<evidence type="ECO:0000313" key="8">
    <source>
        <dbReference type="Proteomes" id="UP000276128"/>
    </source>
</evidence>
<proteinExistence type="predicted"/>
<protein>
    <submittedName>
        <fullName evidence="7">Uncharacterized protein</fullName>
    </submittedName>
</protein>
<keyword evidence="8" id="KW-1185">Reference proteome</keyword>
<dbReference type="RefSeq" id="WP_126142010.1">
    <property type="nucleotide sequence ID" value="NZ_RXHU01000042.1"/>
</dbReference>
<dbReference type="EMBL" id="RXHU01000042">
    <property type="protein sequence ID" value="RTE08794.1"/>
    <property type="molecule type" value="Genomic_DNA"/>
</dbReference>
<dbReference type="Gene3D" id="1.20.1270.90">
    <property type="entry name" value="AF1782-like"/>
    <property type="match status" value="1"/>
</dbReference>
<feature type="domain" description="Golvesin/Xly CBD-like" evidence="6">
    <location>
        <begin position="76"/>
        <end position="168"/>
    </location>
</feature>
<feature type="domain" description="GH10" evidence="4">
    <location>
        <begin position="709"/>
        <end position="814"/>
    </location>
</feature>
<organism evidence="7 8">
    <name type="scientific">Paenibacillus whitsoniae</name>
    <dbReference type="NCBI Taxonomy" id="2496558"/>
    <lineage>
        <taxon>Bacteria</taxon>
        <taxon>Bacillati</taxon>
        <taxon>Bacillota</taxon>
        <taxon>Bacilli</taxon>
        <taxon>Bacillales</taxon>
        <taxon>Paenibacillaceae</taxon>
        <taxon>Paenibacillus</taxon>
    </lineage>
</organism>
<name>A0A430JCP8_9BACL</name>
<comment type="caution">
    <text evidence="7">The sequence shown here is derived from an EMBL/GenBank/DDBJ whole genome shotgun (WGS) entry which is preliminary data.</text>
</comment>
<dbReference type="GO" id="GO:0030246">
    <property type="term" value="F:carbohydrate binding"/>
    <property type="evidence" value="ECO:0007669"/>
    <property type="project" value="InterPro"/>
</dbReference>
<evidence type="ECO:0000256" key="3">
    <source>
        <dbReference type="ARBA" id="ARBA00023326"/>
    </source>
</evidence>
<dbReference type="InterPro" id="IPR036439">
    <property type="entry name" value="Dockerin_dom_sf"/>
</dbReference>
<dbReference type="Pfam" id="PF00331">
    <property type="entry name" value="Glyco_hydro_10"/>
    <property type="match status" value="1"/>
</dbReference>
<dbReference type="InterPro" id="IPR008965">
    <property type="entry name" value="CBM2/CBM3_carb-bd_dom_sf"/>
</dbReference>
<dbReference type="InterPro" id="IPR018247">
    <property type="entry name" value="EF_Hand_1_Ca_BS"/>
</dbReference>
<dbReference type="Proteomes" id="UP000276128">
    <property type="component" value="Unassembled WGS sequence"/>
</dbReference>
<evidence type="ECO:0000256" key="2">
    <source>
        <dbReference type="ARBA" id="ARBA00023277"/>
    </source>
</evidence>
<dbReference type="Gene3D" id="2.60.120.260">
    <property type="entry name" value="Galactose-binding domain-like"/>
    <property type="match status" value="1"/>
</dbReference>
<dbReference type="OrthoDB" id="9802318at2"/>
<keyword evidence="1" id="KW-0378">Hydrolase</keyword>